<evidence type="ECO:0000256" key="1">
    <source>
        <dbReference type="SAM" id="MobiDB-lite"/>
    </source>
</evidence>
<comment type="caution">
    <text evidence="2">The sequence shown here is derived from an EMBL/GenBank/DDBJ whole genome shotgun (WGS) entry which is preliminary data.</text>
</comment>
<organism evidence="2 3">
    <name type="scientific">Brumicola pallidula DSM 14239 = ACAM 615</name>
    <dbReference type="NCBI Taxonomy" id="1121922"/>
    <lineage>
        <taxon>Bacteria</taxon>
        <taxon>Pseudomonadati</taxon>
        <taxon>Pseudomonadota</taxon>
        <taxon>Gammaproteobacteria</taxon>
        <taxon>Alteromonadales</taxon>
        <taxon>Alteromonadaceae</taxon>
        <taxon>Brumicola</taxon>
    </lineage>
</organism>
<evidence type="ECO:0000313" key="2">
    <source>
        <dbReference type="EMBL" id="GAC26917.1"/>
    </source>
</evidence>
<protein>
    <submittedName>
        <fullName evidence="2">Uncharacterized protein</fullName>
    </submittedName>
</protein>
<feature type="compositionally biased region" description="Polar residues" evidence="1">
    <location>
        <begin position="26"/>
        <end position="38"/>
    </location>
</feature>
<accession>K6Z979</accession>
<sequence>MHAGGFDYVPGTIDNDDAHSERTETAEPTSVATPKNKL</sequence>
<dbReference type="Proteomes" id="UP000006251">
    <property type="component" value="Unassembled WGS sequence"/>
</dbReference>
<gene>
    <name evidence="2" type="ORF">GPAL_0031</name>
</gene>
<feature type="compositionally biased region" description="Basic and acidic residues" evidence="1">
    <location>
        <begin position="16"/>
        <end position="25"/>
    </location>
</feature>
<dbReference type="EMBL" id="BAEQ01000002">
    <property type="protein sequence ID" value="GAC26917.1"/>
    <property type="molecule type" value="Genomic_DNA"/>
</dbReference>
<keyword evidence="3" id="KW-1185">Reference proteome</keyword>
<feature type="region of interest" description="Disordered" evidence="1">
    <location>
        <begin position="1"/>
        <end position="38"/>
    </location>
</feature>
<reference evidence="3" key="1">
    <citation type="journal article" date="2014" name="Environ. Microbiol.">
        <title>Comparative genomics of the marine bacterial genus Glaciecola reveals the high degree of genomic diversity and genomic characteristic for cold adaptation.</title>
        <authorList>
            <person name="Qin Q.L."/>
            <person name="Xie B.B."/>
            <person name="Yu Y."/>
            <person name="Shu Y.L."/>
            <person name="Rong J.C."/>
            <person name="Zhang Y.J."/>
            <person name="Zhao D.L."/>
            <person name="Chen X.L."/>
            <person name="Zhang X.Y."/>
            <person name="Chen B."/>
            <person name="Zhou B.C."/>
            <person name="Zhang Y.Z."/>
        </authorList>
    </citation>
    <scope>NUCLEOTIDE SEQUENCE [LARGE SCALE GENOMIC DNA]</scope>
    <source>
        <strain evidence="3">ACAM 615</strain>
    </source>
</reference>
<evidence type="ECO:0000313" key="3">
    <source>
        <dbReference type="Proteomes" id="UP000006251"/>
    </source>
</evidence>
<dbReference type="STRING" id="1121922.GCA_000428905_03661"/>
<dbReference type="AlphaFoldDB" id="K6Z979"/>
<proteinExistence type="predicted"/>
<name>K6Z979_9ALTE</name>